<protein>
    <submittedName>
        <fullName evidence="1">Uncharacterized protein</fullName>
    </submittedName>
</protein>
<reference evidence="1 2" key="1">
    <citation type="submission" date="2020-06" db="EMBL/GenBank/DDBJ databases">
        <title>Genome mining for natural products.</title>
        <authorList>
            <person name="Zhang B."/>
            <person name="Shi J."/>
            <person name="Ge H."/>
        </authorList>
    </citation>
    <scope>NUCLEOTIDE SEQUENCE [LARGE SCALE GENOMIC DNA]</scope>
    <source>
        <strain evidence="1 2">NA00687</strain>
    </source>
</reference>
<evidence type="ECO:0000313" key="1">
    <source>
        <dbReference type="EMBL" id="QKW49569.1"/>
    </source>
</evidence>
<dbReference type="EMBL" id="CP054929">
    <property type="protein sequence ID" value="QKW49569.1"/>
    <property type="molecule type" value="Genomic_DNA"/>
</dbReference>
<keyword evidence="2" id="KW-1185">Reference proteome</keyword>
<accession>A0A7H8N5E7</accession>
<dbReference type="Proteomes" id="UP000509303">
    <property type="component" value="Chromosome"/>
</dbReference>
<evidence type="ECO:0000313" key="2">
    <source>
        <dbReference type="Proteomes" id="UP000509303"/>
    </source>
</evidence>
<dbReference type="AlphaFoldDB" id="A0A7H8N5E7"/>
<organism evidence="1 2">
    <name type="scientific">Streptomyces buecherae</name>
    <dbReference type="NCBI Taxonomy" id="2763006"/>
    <lineage>
        <taxon>Bacteria</taxon>
        <taxon>Bacillati</taxon>
        <taxon>Actinomycetota</taxon>
        <taxon>Actinomycetes</taxon>
        <taxon>Kitasatosporales</taxon>
        <taxon>Streptomycetaceae</taxon>
        <taxon>Streptomyces</taxon>
    </lineage>
</organism>
<gene>
    <name evidence="1" type="ORF">HUT08_08360</name>
</gene>
<dbReference type="RefSeq" id="WP_176161303.1">
    <property type="nucleotide sequence ID" value="NZ_CP054929.1"/>
</dbReference>
<name>A0A7H8N5E7_9ACTN</name>
<sequence>MPLTWDLNAALEATLALLKGTAQRLSHHIPECARGQILTSVQVEVVCHQIRLWIHFRTLGAIILGPRCTTASANPWTMKWNSRPALASGYAGIVTAGFEPEVVPRVLLAAPRANGPPAGSGGPS</sequence>
<proteinExistence type="predicted"/>